<protein>
    <submittedName>
        <fullName evidence="10">ABC transporter permease</fullName>
    </submittedName>
</protein>
<evidence type="ECO:0000256" key="2">
    <source>
        <dbReference type="ARBA" id="ARBA00007783"/>
    </source>
</evidence>
<dbReference type="Pfam" id="PF12698">
    <property type="entry name" value="ABC2_membrane_3"/>
    <property type="match status" value="1"/>
</dbReference>
<dbReference type="RefSeq" id="WP_169505468.1">
    <property type="nucleotide sequence ID" value="NZ_JABBPN010000011.1"/>
</dbReference>
<reference evidence="10 11" key="1">
    <citation type="submission" date="2020-04" db="EMBL/GenBank/DDBJ databases">
        <title>Paenibacillus algicola sp. nov., a novel marine bacterium producing alginate lyase.</title>
        <authorList>
            <person name="Huang H."/>
        </authorList>
    </citation>
    <scope>NUCLEOTIDE SEQUENCE [LARGE SCALE GENOMIC DNA]</scope>
    <source>
        <strain evidence="10 11">L7-75</strain>
    </source>
</reference>
<comment type="caution">
    <text evidence="10">The sequence shown here is derived from an EMBL/GenBank/DDBJ whole genome shotgun (WGS) entry which is preliminary data.</text>
</comment>
<gene>
    <name evidence="10" type="ORF">HII30_12950</name>
</gene>
<dbReference type="InterPro" id="IPR047817">
    <property type="entry name" value="ABC2_TM_bact-type"/>
</dbReference>
<feature type="transmembrane region" description="Helical" evidence="8">
    <location>
        <begin position="191"/>
        <end position="211"/>
    </location>
</feature>
<dbReference type="InterPro" id="IPR013525">
    <property type="entry name" value="ABC2_TM"/>
</dbReference>
<sequence length="385" mass="41478">MHSLTIALQMMKRTLGRKKGWMVYVLLPCAIVTVCIALLGQANTAEVPIAYINEDQGPAGEHLLQELGRTEEYVMKPAGSVESLKNDVIEKTGLIAFTIPKDFSQQLLDGGTPNVEIYEIAVSEASFTVKMKLEGVTGRIGEAAAVVSKQGGTAQEQQAALKQILDQTAKHQIKAVTTDLELYARPGLNNITGFTLLFLMSLVASTVMLMVEDRKLRTMSRIYTAPVRTYEIVLGNFLGSFALGSLQILIVLLVSKYVLGYDYGVPFGIHFVILAAFMLVAMGMASAIAGLIRNPKNAGMLNSLIITPTCMLGGCFWPLSVMPDFLQKIANFVPQKWAIEAVETIASGGALSDIALPLLILGLMAVILLALGSVIMRPSESAVRG</sequence>
<keyword evidence="4" id="KW-1003">Cell membrane</keyword>
<keyword evidence="6 8" id="KW-1133">Transmembrane helix</keyword>
<proteinExistence type="inferred from homology"/>
<feature type="transmembrane region" description="Helical" evidence="8">
    <location>
        <begin position="354"/>
        <end position="376"/>
    </location>
</feature>
<dbReference type="PROSITE" id="PS51012">
    <property type="entry name" value="ABC_TM2"/>
    <property type="match status" value="1"/>
</dbReference>
<dbReference type="Gene3D" id="3.40.1710.10">
    <property type="entry name" value="abc type-2 transporter like domain"/>
    <property type="match status" value="1"/>
</dbReference>
<evidence type="ECO:0000256" key="7">
    <source>
        <dbReference type="ARBA" id="ARBA00023136"/>
    </source>
</evidence>
<evidence type="ECO:0000256" key="1">
    <source>
        <dbReference type="ARBA" id="ARBA00004651"/>
    </source>
</evidence>
<dbReference type="PANTHER" id="PTHR30294:SF45">
    <property type="entry name" value="LINEARMYCIN RESISTANCE PERMEASE PROTEIN LNRN"/>
    <property type="match status" value="1"/>
</dbReference>
<feature type="transmembrane region" description="Helical" evidence="8">
    <location>
        <begin position="299"/>
        <end position="319"/>
    </location>
</feature>
<feature type="transmembrane region" description="Helical" evidence="8">
    <location>
        <begin position="21"/>
        <end position="40"/>
    </location>
</feature>
<evidence type="ECO:0000259" key="9">
    <source>
        <dbReference type="PROSITE" id="PS51012"/>
    </source>
</evidence>
<organism evidence="10 11">
    <name type="scientific">Paenibacillus lemnae</name>
    <dbReference type="NCBI Taxonomy" id="1330551"/>
    <lineage>
        <taxon>Bacteria</taxon>
        <taxon>Bacillati</taxon>
        <taxon>Bacillota</taxon>
        <taxon>Bacilli</taxon>
        <taxon>Bacillales</taxon>
        <taxon>Paenibacillaceae</taxon>
        <taxon>Paenibacillus</taxon>
    </lineage>
</organism>
<dbReference type="GO" id="GO:0005886">
    <property type="term" value="C:plasma membrane"/>
    <property type="evidence" value="ECO:0007669"/>
    <property type="project" value="UniProtKB-SubCell"/>
</dbReference>
<comment type="similarity">
    <text evidence="2">Belongs to the ABC-2 integral membrane protein family.</text>
</comment>
<dbReference type="InterPro" id="IPR051449">
    <property type="entry name" value="ABC-2_transporter_component"/>
</dbReference>
<dbReference type="Proteomes" id="UP000565468">
    <property type="component" value="Unassembled WGS sequence"/>
</dbReference>
<keyword evidence="11" id="KW-1185">Reference proteome</keyword>
<keyword evidence="5 8" id="KW-0812">Transmembrane</keyword>
<dbReference type="GO" id="GO:0140359">
    <property type="term" value="F:ABC-type transporter activity"/>
    <property type="evidence" value="ECO:0007669"/>
    <property type="project" value="InterPro"/>
</dbReference>
<dbReference type="PANTHER" id="PTHR30294">
    <property type="entry name" value="MEMBRANE COMPONENT OF ABC TRANSPORTER YHHJ-RELATED"/>
    <property type="match status" value="1"/>
</dbReference>
<evidence type="ECO:0000313" key="10">
    <source>
        <dbReference type="EMBL" id="NMO96680.1"/>
    </source>
</evidence>
<name>A0A848M929_PAELE</name>
<evidence type="ECO:0000256" key="6">
    <source>
        <dbReference type="ARBA" id="ARBA00022989"/>
    </source>
</evidence>
<feature type="transmembrane region" description="Helical" evidence="8">
    <location>
        <begin position="232"/>
        <end position="255"/>
    </location>
</feature>
<evidence type="ECO:0000256" key="5">
    <source>
        <dbReference type="ARBA" id="ARBA00022692"/>
    </source>
</evidence>
<comment type="subcellular location">
    <subcellularLocation>
        <location evidence="1">Cell membrane</location>
        <topology evidence="1">Multi-pass membrane protein</topology>
    </subcellularLocation>
</comment>
<dbReference type="AlphaFoldDB" id="A0A848M929"/>
<feature type="transmembrane region" description="Helical" evidence="8">
    <location>
        <begin position="267"/>
        <end position="292"/>
    </location>
</feature>
<evidence type="ECO:0000256" key="8">
    <source>
        <dbReference type="SAM" id="Phobius"/>
    </source>
</evidence>
<feature type="domain" description="ABC transmembrane type-2" evidence="9">
    <location>
        <begin position="154"/>
        <end position="379"/>
    </location>
</feature>
<dbReference type="EMBL" id="JABBPN010000011">
    <property type="protein sequence ID" value="NMO96680.1"/>
    <property type="molecule type" value="Genomic_DNA"/>
</dbReference>
<evidence type="ECO:0000313" key="11">
    <source>
        <dbReference type="Proteomes" id="UP000565468"/>
    </source>
</evidence>
<evidence type="ECO:0000256" key="4">
    <source>
        <dbReference type="ARBA" id="ARBA00022475"/>
    </source>
</evidence>
<evidence type="ECO:0000256" key="3">
    <source>
        <dbReference type="ARBA" id="ARBA00022448"/>
    </source>
</evidence>
<keyword evidence="3" id="KW-0813">Transport</keyword>
<accession>A0A848M929</accession>
<keyword evidence="7 8" id="KW-0472">Membrane</keyword>